<sequence>MASFQRFSPTYKLAIDNCLQFQTDPALPLIPHEVDDVWIQCVTADQPLHDPTYQGGWGLVPTLNNLHALGRTLGSPCSAAEYTYVNDLLLQHTQTFDPATRTTFYNCMWYCPDGNPRTRITDWMNRIPEREPSFSSEPSTYVCNRLTLCPIIFDQDFQMETAIEQIDIDESHYMANPHSHFHFYSRMLNIINFQNQFSFPTPVYTYPLPTTASVHTLTTKELLDHPTTAIEIEPEDEELLDTLIFDLNILNIPS</sequence>
<name>A0A915I5X7_ROMCU</name>
<evidence type="ECO:0000313" key="1">
    <source>
        <dbReference type="Proteomes" id="UP000887565"/>
    </source>
</evidence>
<reference evidence="2" key="1">
    <citation type="submission" date="2022-11" db="UniProtKB">
        <authorList>
            <consortium name="WormBaseParasite"/>
        </authorList>
    </citation>
    <scope>IDENTIFICATION</scope>
</reference>
<organism evidence="1 2">
    <name type="scientific">Romanomermis culicivorax</name>
    <name type="common">Nematode worm</name>
    <dbReference type="NCBI Taxonomy" id="13658"/>
    <lineage>
        <taxon>Eukaryota</taxon>
        <taxon>Metazoa</taxon>
        <taxon>Ecdysozoa</taxon>
        <taxon>Nematoda</taxon>
        <taxon>Enoplea</taxon>
        <taxon>Dorylaimia</taxon>
        <taxon>Mermithida</taxon>
        <taxon>Mermithoidea</taxon>
        <taxon>Mermithidae</taxon>
        <taxon>Romanomermis</taxon>
    </lineage>
</organism>
<evidence type="ECO:0000313" key="2">
    <source>
        <dbReference type="WBParaSite" id="nRc.2.0.1.t09171-RA"/>
    </source>
</evidence>
<protein>
    <submittedName>
        <fullName evidence="2">Uncharacterized protein</fullName>
    </submittedName>
</protein>
<keyword evidence="1" id="KW-1185">Reference proteome</keyword>
<dbReference type="AlphaFoldDB" id="A0A915I5X7"/>
<proteinExistence type="predicted"/>
<dbReference type="WBParaSite" id="nRc.2.0.1.t09171-RA">
    <property type="protein sequence ID" value="nRc.2.0.1.t09171-RA"/>
    <property type="gene ID" value="nRc.2.0.1.g09171"/>
</dbReference>
<accession>A0A915I5X7</accession>
<dbReference type="Proteomes" id="UP000887565">
    <property type="component" value="Unplaced"/>
</dbReference>